<sequence length="164" mass="18218">MIASKVNGQSEMEFRLATNIVLSVGFLVVLTGAMSAVSANERKDTRNLYELTVNSARALESSPFDRPANQRLRAALTAKIDAFSFDIEGNYKGVLFNCEYAARQLVVILDDAILSERPVALAEVKLMLERAMDWETEMEGCRRFLNALPTKVDMRAVARRVAGN</sequence>
<evidence type="ECO:0000256" key="1">
    <source>
        <dbReference type="SAM" id="Phobius"/>
    </source>
</evidence>
<dbReference type="AlphaFoldDB" id="A0A0Q3LX23"/>
<dbReference type="Proteomes" id="UP000051562">
    <property type="component" value="Unassembled WGS sequence"/>
</dbReference>
<keyword evidence="1" id="KW-1133">Transmembrane helix</keyword>
<proteinExistence type="predicted"/>
<gene>
    <name evidence="2" type="ORF">ARD30_24185</name>
</gene>
<comment type="caution">
    <text evidence="2">The sequence shown here is derived from an EMBL/GenBank/DDBJ whole genome shotgun (WGS) entry which is preliminary data.</text>
</comment>
<evidence type="ECO:0000313" key="3">
    <source>
        <dbReference type="Proteomes" id="UP000051562"/>
    </source>
</evidence>
<dbReference type="EMBL" id="LMAR01000085">
    <property type="protein sequence ID" value="KQK27961.1"/>
    <property type="molecule type" value="Genomic_DNA"/>
</dbReference>
<keyword evidence="1" id="KW-0812">Transmembrane</keyword>
<accession>A0A0Q3LX23</accession>
<name>A0A0Q3LX23_9HYPH</name>
<organism evidence="2 3">
    <name type="scientific">Bosea thiooxidans</name>
    <dbReference type="NCBI Taxonomy" id="53254"/>
    <lineage>
        <taxon>Bacteria</taxon>
        <taxon>Pseudomonadati</taxon>
        <taxon>Pseudomonadota</taxon>
        <taxon>Alphaproteobacteria</taxon>
        <taxon>Hyphomicrobiales</taxon>
        <taxon>Boseaceae</taxon>
        <taxon>Bosea</taxon>
    </lineage>
</organism>
<keyword evidence="1" id="KW-0472">Membrane</keyword>
<protein>
    <submittedName>
        <fullName evidence="2">Uncharacterized protein</fullName>
    </submittedName>
</protein>
<keyword evidence="3" id="KW-1185">Reference proteome</keyword>
<evidence type="ECO:0000313" key="2">
    <source>
        <dbReference type="EMBL" id="KQK27961.1"/>
    </source>
</evidence>
<feature type="transmembrane region" description="Helical" evidence="1">
    <location>
        <begin position="20"/>
        <end position="39"/>
    </location>
</feature>
<reference evidence="2 3" key="1">
    <citation type="submission" date="2015-10" db="EMBL/GenBank/DDBJ databases">
        <title>Draft genome of Bosea thiooxidans.</title>
        <authorList>
            <person name="Wang X."/>
        </authorList>
    </citation>
    <scope>NUCLEOTIDE SEQUENCE [LARGE SCALE GENOMIC DNA]</scope>
    <source>
        <strain evidence="2 3">CGMCC 9174</strain>
    </source>
</reference>